<dbReference type="GO" id="GO:1990810">
    <property type="term" value="P:microtubule anchoring at mitotic spindle pole body"/>
    <property type="evidence" value="ECO:0007669"/>
    <property type="project" value="TreeGrafter"/>
</dbReference>
<dbReference type="InterPro" id="IPR001680">
    <property type="entry name" value="WD40_rpt"/>
</dbReference>
<organism evidence="2 3">
    <name type="scientific">Agrocybe pediades</name>
    <dbReference type="NCBI Taxonomy" id="84607"/>
    <lineage>
        <taxon>Eukaryota</taxon>
        <taxon>Fungi</taxon>
        <taxon>Dikarya</taxon>
        <taxon>Basidiomycota</taxon>
        <taxon>Agaricomycotina</taxon>
        <taxon>Agaricomycetes</taxon>
        <taxon>Agaricomycetidae</taxon>
        <taxon>Agaricales</taxon>
        <taxon>Agaricineae</taxon>
        <taxon>Strophariaceae</taxon>
        <taxon>Agrocybe</taxon>
    </lineage>
</organism>
<evidence type="ECO:0008006" key="4">
    <source>
        <dbReference type="Google" id="ProtNLM"/>
    </source>
</evidence>
<dbReference type="AlphaFoldDB" id="A0A8H4R7M1"/>
<sequence>MDFTELYRQSASLVAFSPGAHFILTAIEDRIIVRRTDTFQITRTWLIDSSPSATQAAFSSKANPTKQKSQPPNGSNVNPDAWITHLGWSCDSEYILAACAKRGVVHLLKLREEDWSGRIDSGAEGLVKAEWAPDGRTVLCFSDWGLRVSLWSISTGTASYIQFPIYPDKGYSFRSDGRYFVLAERHKSKDTLGVYDATQSFKLVRHFPLPTSSIASLALSPNGNYVAIWEGSLDYKLHVLTLTGNLLTTFSPLPDPGFGIKNVAWHPTGTFLAVGGWDDKVHILESLSWSDVTALEQCTRISASVNTWREPAKWLEATEGRGFLSYDRLQGPQILTTLRSDPTKLNPKSGVSQMDWNLTGSLLLLRYENIPHAVYLYDFPSPGDHFAPRLRTVLLHSQPVLRARWNPVRKGSLALCCGNQSLYIWSDEWQGESGAEEEMAECIGVPAKKFETKDIMWAPDGKGVILMGRDNFCCAFEVLEDEEAP</sequence>
<accession>A0A8H4R7M1</accession>
<dbReference type="InterPro" id="IPR036322">
    <property type="entry name" value="WD40_repeat_dom_sf"/>
</dbReference>
<evidence type="ECO:0000256" key="1">
    <source>
        <dbReference type="SAM" id="MobiDB-lite"/>
    </source>
</evidence>
<evidence type="ECO:0000313" key="2">
    <source>
        <dbReference type="EMBL" id="KAF4623182.1"/>
    </source>
</evidence>
<dbReference type="InterPro" id="IPR015943">
    <property type="entry name" value="WD40/YVTN_repeat-like_dom_sf"/>
</dbReference>
<protein>
    <recommendedName>
        <fullName evidence="4">WD repeat-containing protein 8</fullName>
    </recommendedName>
</protein>
<dbReference type="GO" id="GO:0005815">
    <property type="term" value="C:microtubule organizing center"/>
    <property type="evidence" value="ECO:0007669"/>
    <property type="project" value="TreeGrafter"/>
</dbReference>
<dbReference type="PANTHER" id="PTHR16220:SF0">
    <property type="entry name" value="WD REPEAT-CONTAINING PROTEIN WRAP73"/>
    <property type="match status" value="1"/>
</dbReference>
<dbReference type="EMBL" id="JAACJL010000001">
    <property type="protein sequence ID" value="KAF4623182.1"/>
    <property type="molecule type" value="Genomic_DNA"/>
</dbReference>
<dbReference type="Proteomes" id="UP000521872">
    <property type="component" value="Unassembled WGS sequence"/>
</dbReference>
<comment type="caution">
    <text evidence="2">The sequence shown here is derived from an EMBL/GenBank/DDBJ whole genome shotgun (WGS) entry which is preliminary data.</text>
</comment>
<keyword evidence="3" id="KW-1185">Reference proteome</keyword>
<name>A0A8H4R7M1_9AGAR</name>
<dbReference type="PANTHER" id="PTHR16220">
    <property type="entry name" value="WD REPEAT PROTEIN 8-RELATED"/>
    <property type="match status" value="1"/>
</dbReference>
<dbReference type="SMART" id="SM00320">
    <property type="entry name" value="WD40"/>
    <property type="match status" value="4"/>
</dbReference>
<dbReference type="GO" id="GO:1990811">
    <property type="term" value="C:MWP complex"/>
    <property type="evidence" value="ECO:0007669"/>
    <property type="project" value="TreeGrafter"/>
</dbReference>
<proteinExistence type="predicted"/>
<dbReference type="InterPro" id="IPR052778">
    <property type="entry name" value="Centrosome-WD_assoc"/>
</dbReference>
<dbReference type="Gene3D" id="2.130.10.10">
    <property type="entry name" value="YVTN repeat-like/Quinoprotein amine dehydrogenase"/>
    <property type="match status" value="3"/>
</dbReference>
<reference evidence="2 3" key="1">
    <citation type="submission" date="2019-12" db="EMBL/GenBank/DDBJ databases">
        <authorList>
            <person name="Floudas D."/>
            <person name="Bentzer J."/>
            <person name="Ahren D."/>
            <person name="Johansson T."/>
            <person name="Persson P."/>
            <person name="Tunlid A."/>
        </authorList>
    </citation>
    <scope>NUCLEOTIDE SEQUENCE [LARGE SCALE GENOMIC DNA]</scope>
    <source>
        <strain evidence="2 3">CBS 102.39</strain>
    </source>
</reference>
<gene>
    <name evidence="2" type="ORF">D9613_002095</name>
</gene>
<evidence type="ECO:0000313" key="3">
    <source>
        <dbReference type="Proteomes" id="UP000521872"/>
    </source>
</evidence>
<feature type="region of interest" description="Disordered" evidence="1">
    <location>
        <begin position="57"/>
        <end position="78"/>
    </location>
</feature>
<dbReference type="SUPFAM" id="SSF50978">
    <property type="entry name" value="WD40 repeat-like"/>
    <property type="match status" value="1"/>
</dbReference>
<dbReference type="Pfam" id="PF00400">
    <property type="entry name" value="WD40"/>
    <property type="match status" value="1"/>
</dbReference>